<sequence length="354" mass="38664">MTDAVPPPDTSAGDDPRGIDRSRVTRWLVDHVDGAVAPFTFDLIAGGRSNLTFLVTGADGRRFVLRRPPLGHVLATAHDMAREHRVIAAVGRTGVPVPPALGLCTDAEVNGAPFYVMGYVDGVVLDSVEKAALLPMELRRPAAEHLIDVLADLHAVDIDEVGLGDFAKREGYVERQVKRWSTQWEHSKTRELAAIDEVADALRTRIPDQRGVSIAHGDFRFGNCLTDVGRGRIAAVLDWELCTLGDPLADVGYLGVYWYDGEAANVRGNDPTPAGGFPAYADLLERYSARTGRDLSGIDYYVAFSCWRLAVISEGVYARYLHGAMGDQQVEIEQFRVGVDALAERALAAVRRLR</sequence>
<dbReference type="EMBL" id="CAEZSR010000011">
    <property type="protein sequence ID" value="CAB4544554.1"/>
    <property type="molecule type" value="Genomic_DNA"/>
</dbReference>
<dbReference type="SUPFAM" id="SSF56112">
    <property type="entry name" value="Protein kinase-like (PK-like)"/>
    <property type="match status" value="1"/>
</dbReference>
<dbReference type="InterPro" id="IPR052898">
    <property type="entry name" value="ACAD10-like"/>
</dbReference>
<feature type="domain" description="Aminoglycoside phosphotransferase" evidence="1">
    <location>
        <begin position="43"/>
        <end position="267"/>
    </location>
</feature>
<organism evidence="2">
    <name type="scientific">freshwater metagenome</name>
    <dbReference type="NCBI Taxonomy" id="449393"/>
    <lineage>
        <taxon>unclassified sequences</taxon>
        <taxon>metagenomes</taxon>
        <taxon>ecological metagenomes</taxon>
    </lineage>
</organism>
<evidence type="ECO:0000259" key="1">
    <source>
        <dbReference type="Pfam" id="PF01636"/>
    </source>
</evidence>
<dbReference type="InterPro" id="IPR011009">
    <property type="entry name" value="Kinase-like_dom_sf"/>
</dbReference>
<dbReference type="Gene3D" id="3.30.200.20">
    <property type="entry name" value="Phosphorylase Kinase, domain 1"/>
    <property type="match status" value="1"/>
</dbReference>
<dbReference type="InterPro" id="IPR002575">
    <property type="entry name" value="Aminoglycoside_PTrfase"/>
</dbReference>
<accession>A0A6J6C0C1</accession>
<dbReference type="PANTHER" id="PTHR47829:SF1">
    <property type="entry name" value="HAD FAMILY PHOSPHATASE"/>
    <property type="match status" value="1"/>
</dbReference>
<protein>
    <submittedName>
        <fullName evidence="2">Unannotated protein</fullName>
    </submittedName>
</protein>
<dbReference type="CDD" id="cd05154">
    <property type="entry name" value="ACAD10_11_N-like"/>
    <property type="match status" value="1"/>
</dbReference>
<proteinExistence type="predicted"/>
<evidence type="ECO:0000313" key="2">
    <source>
        <dbReference type="EMBL" id="CAB4544554.1"/>
    </source>
</evidence>
<gene>
    <name evidence="2" type="ORF">UFOPK1493_00556</name>
</gene>
<dbReference type="AlphaFoldDB" id="A0A6J6C0C1"/>
<dbReference type="Pfam" id="PF01636">
    <property type="entry name" value="APH"/>
    <property type="match status" value="1"/>
</dbReference>
<name>A0A6J6C0C1_9ZZZZ</name>
<dbReference type="Gene3D" id="3.90.1200.10">
    <property type="match status" value="1"/>
</dbReference>
<dbReference type="PANTHER" id="PTHR47829">
    <property type="entry name" value="HYDROLASE, PUTATIVE (AFU_ORTHOLOGUE AFUA_1G12880)-RELATED"/>
    <property type="match status" value="1"/>
</dbReference>
<dbReference type="InterPro" id="IPR041726">
    <property type="entry name" value="ACAD10_11_N"/>
</dbReference>
<reference evidence="2" key="1">
    <citation type="submission" date="2020-05" db="EMBL/GenBank/DDBJ databases">
        <authorList>
            <person name="Chiriac C."/>
            <person name="Salcher M."/>
            <person name="Ghai R."/>
            <person name="Kavagutti S V."/>
        </authorList>
    </citation>
    <scope>NUCLEOTIDE SEQUENCE</scope>
</reference>